<organism evidence="1 2">
    <name type="scientific">Botrimarina mediterranea</name>
    <dbReference type="NCBI Taxonomy" id="2528022"/>
    <lineage>
        <taxon>Bacteria</taxon>
        <taxon>Pseudomonadati</taxon>
        <taxon>Planctomycetota</taxon>
        <taxon>Planctomycetia</taxon>
        <taxon>Pirellulales</taxon>
        <taxon>Lacipirellulaceae</taxon>
        <taxon>Botrimarina</taxon>
    </lineage>
</organism>
<accession>A0A518K713</accession>
<proteinExistence type="predicted"/>
<keyword evidence="2" id="KW-1185">Reference proteome</keyword>
<evidence type="ECO:0000313" key="1">
    <source>
        <dbReference type="EMBL" id="QDV73574.1"/>
    </source>
</evidence>
<dbReference type="AlphaFoldDB" id="A0A518K713"/>
<dbReference type="KEGG" id="bmei:Spa11_17720"/>
<reference evidence="1 2" key="1">
    <citation type="submission" date="2019-02" db="EMBL/GenBank/DDBJ databases">
        <title>Deep-cultivation of Planctomycetes and their phenomic and genomic characterization uncovers novel biology.</title>
        <authorList>
            <person name="Wiegand S."/>
            <person name="Jogler M."/>
            <person name="Boedeker C."/>
            <person name="Pinto D."/>
            <person name="Vollmers J."/>
            <person name="Rivas-Marin E."/>
            <person name="Kohn T."/>
            <person name="Peeters S.H."/>
            <person name="Heuer A."/>
            <person name="Rast P."/>
            <person name="Oberbeckmann S."/>
            <person name="Bunk B."/>
            <person name="Jeske O."/>
            <person name="Meyerdierks A."/>
            <person name="Storesund J.E."/>
            <person name="Kallscheuer N."/>
            <person name="Luecker S."/>
            <person name="Lage O.M."/>
            <person name="Pohl T."/>
            <person name="Merkel B.J."/>
            <person name="Hornburger P."/>
            <person name="Mueller R.-W."/>
            <person name="Bruemmer F."/>
            <person name="Labrenz M."/>
            <person name="Spormann A.M."/>
            <person name="Op den Camp H."/>
            <person name="Overmann J."/>
            <person name="Amann R."/>
            <person name="Jetten M.S.M."/>
            <person name="Mascher T."/>
            <person name="Medema M.H."/>
            <person name="Devos D.P."/>
            <person name="Kaster A.-K."/>
            <person name="Ovreas L."/>
            <person name="Rohde M."/>
            <person name="Galperin M.Y."/>
            <person name="Jogler C."/>
        </authorList>
    </citation>
    <scope>NUCLEOTIDE SEQUENCE [LARGE SCALE GENOMIC DNA]</scope>
    <source>
        <strain evidence="1 2">Spa11</strain>
    </source>
</reference>
<dbReference type="EMBL" id="CP036349">
    <property type="protein sequence ID" value="QDV73574.1"/>
    <property type="molecule type" value="Genomic_DNA"/>
</dbReference>
<protein>
    <submittedName>
        <fullName evidence="1">Uncharacterized protein</fullName>
    </submittedName>
</protein>
<evidence type="ECO:0000313" key="2">
    <source>
        <dbReference type="Proteomes" id="UP000316426"/>
    </source>
</evidence>
<sequence length="111" mass="12576">MTCHELAERIQQLQPEATPQDVARLCLLLTNTQRDIDQLTDSRNLQSAWRQVGLQLQLATDQHAAMTGELEELASSDPKEFSPEQVWVLIRAIKVQSQVLQMYVGHPVLDV</sequence>
<dbReference type="Proteomes" id="UP000316426">
    <property type="component" value="Chromosome"/>
</dbReference>
<dbReference type="RefSeq" id="WP_145110802.1">
    <property type="nucleotide sequence ID" value="NZ_CP036349.1"/>
</dbReference>
<name>A0A518K713_9BACT</name>
<gene>
    <name evidence="1" type="ORF">Spa11_17720</name>
</gene>